<accession>A0A6J2XIJ4</accession>
<protein>
    <submittedName>
        <fullName evidence="3">Uncharacterized protein LOC115878689</fullName>
    </submittedName>
</protein>
<gene>
    <name evidence="3" type="primary">LOC115878689</name>
</gene>
<dbReference type="InterPro" id="IPR012674">
    <property type="entry name" value="Calycin"/>
</dbReference>
<dbReference type="GeneID" id="115878689"/>
<name>A0A6J2XIJ4_SITOR</name>
<reference evidence="3" key="1">
    <citation type="submission" date="2025-08" db="UniProtKB">
        <authorList>
            <consortium name="RefSeq"/>
        </authorList>
    </citation>
    <scope>IDENTIFICATION</scope>
    <source>
        <tissue evidence="3">Gonads</tissue>
    </source>
</reference>
<dbReference type="KEGG" id="soy:115878689"/>
<dbReference type="Proteomes" id="UP000504635">
    <property type="component" value="Unplaced"/>
</dbReference>
<keyword evidence="2" id="KW-1185">Reference proteome</keyword>
<dbReference type="InParanoid" id="A0A6J2XIJ4"/>
<keyword evidence="1" id="KW-0732">Signal</keyword>
<evidence type="ECO:0000313" key="3">
    <source>
        <dbReference type="RefSeq" id="XP_030751122.1"/>
    </source>
</evidence>
<feature type="chain" id="PRO_5026659733" evidence="1">
    <location>
        <begin position="23"/>
        <end position="287"/>
    </location>
</feature>
<dbReference type="AlphaFoldDB" id="A0A6J2XIJ4"/>
<dbReference type="Gene3D" id="2.40.128.20">
    <property type="match status" value="1"/>
</dbReference>
<sequence>MEQCWCRVVLVLCWFGVKFCAGDYFQNSNYFCTDLKTQQIVDISQLEGIWYVIEKLIHTEERHYTINLTTCPVIHISEDRKETTTYNPLYKTYDTTYGSGYPYNRNPTDPRSTYTSEQEYIKQREQYDRITTYDHERRRVNHAGYVKHLYAMKYLRIYWDDNSYSTEYHLRYNVSRPGFWISSGPEDGRTLPEDIKHFAGTVQVLKAVGNHLVLTFCHRLPEQKQLFTVILSRENRLDIREIHGVHGILIRKGLSTNALERTCNGSEMISINYIHALITLGMYFLFK</sequence>
<proteinExistence type="predicted"/>
<dbReference type="RefSeq" id="XP_030751122.1">
    <property type="nucleotide sequence ID" value="XM_030895262.1"/>
</dbReference>
<evidence type="ECO:0000256" key="1">
    <source>
        <dbReference type="SAM" id="SignalP"/>
    </source>
</evidence>
<organism evidence="2 3">
    <name type="scientific">Sitophilus oryzae</name>
    <name type="common">Rice weevil</name>
    <name type="synonym">Curculio oryzae</name>
    <dbReference type="NCBI Taxonomy" id="7048"/>
    <lineage>
        <taxon>Eukaryota</taxon>
        <taxon>Metazoa</taxon>
        <taxon>Ecdysozoa</taxon>
        <taxon>Arthropoda</taxon>
        <taxon>Hexapoda</taxon>
        <taxon>Insecta</taxon>
        <taxon>Pterygota</taxon>
        <taxon>Neoptera</taxon>
        <taxon>Endopterygota</taxon>
        <taxon>Coleoptera</taxon>
        <taxon>Polyphaga</taxon>
        <taxon>Cucujiformia</taxon>
        <taxon>Curculionidae</taxon>
        <taxon>Dryophthorinae</taxon>
        <taxon>Sitophilus</taxon>
    </lineage>
</organism>
<evidence type="ECO:0000313" key="2">
    <source>
        <dbReference type="Proteomes" id="UP000504635"/>
    </source>
</evidence>
<dbReference type="OrthoDB" id="6615450at2759"/>
<feature type="signal peptide" evidence="1">
    <location>
        <begin position="1"/>
        <end position="22"/>
    </location>
</feature>